<feature type="compositionally biased region" description="Acidic residues" evidence="7">
    <location>
        <begin position="472"/>
        <end position="488"/>
    </location>
</feature>
<proteinExistence type="predicted"/>
<evidence type="ECO:0000256" key="7">
    <source>
        <dbReference type="SAM" id="MobiDB-lite"/>
    </source>
</evidence>
<feature type="region of interest" description="Disordered" evidence="7">
    <location>
        <begin position="408"/>
        <end position="427"/>
    </location>
</feature>
<evidence type="ECO:0000256" key="2">
    <source>
        <dbReference type="ARBA" id="ARBA00022490"/>
    </source>
</evidence>
<organism evidence="8 9">
    <name type="scientific">Polyplax serrata</name>
    <name type="common">Common mouse louse</name>
    <dbReference type="NCBI Taxonomy" id="468196"/>
    <lineage>
        <taxon>Eukaryota</taxon>
        <taxon>Metazoa</taxon>
        <taxon>Ecdysozoa</taxon>
        <taxon>Arthropoda</taxon>
        <taxon>Hexapoda</taxon>
        <taxon>Insecta</taxon>
        <taxon>Pterygota</taxon>
        <taxon>Neoptera</taxon>
        <taxon>Paraneoptera</taxon>
        <taxon>Psocodea</taxon>
        <taxon>Troctomorpha</taxon>
        <taxon>Phthiraptera</taxon>
        <taxon>Anoplura</taxon>
        <taxon>Polyplacidae</taxon>
        <taxon>Polyplax</taxon>
    </lineage>
</organism>
<evidence type="ECO:0000256" key="1">
    <source>
        <dbReference type="ARBA" id="ARBA00004430"/>
    </source>
</evidence>
<dbReference type="Proteomes" id="UP001359485">
    <property type="component" value="Unassembled WGS sequence"/>
</dbReference>
<evidence type="ECO:0000256" key="5">
    <source>
        <dbReference type="ARBA" id="ARBA00023273"/>
    </source>
</evidence>
<feature type="compositionally biased region" description="Acidic residues" evidence="7">
    <location>
        <begin position="605"/>
        <end position="631"/>
    </location>
</feature>
<comment type="caution">
    <text evidence="8">The sequence shown here is derived from an EMBL/GenBank/DDBJ whole genome shotgun (WGS) entry which is preliminary data.</text>
</comment>
<evidence type="ECO:0000256" key="3">
    <source>
        <dbReference type="ARBA" id="ARBA00023069"/>
    </source>
</evidence>
<reference evidence="8 9" key="1">
    <citation type="submission" date="2023-09" db="EMBL/GenBank/DDBJ databases">
        <title>Genomes of two closely related lineages of the louse Polyplax serrata with different host specificities.</title>
        <authorList>
            <person name="Martinu J."/>
            <person name="Tarabai H."/>
            <person name="Stefka J."/>
            <person name="Hypsa V."/>
        </authorList>
    </citation>
    <scope>NUCLEOTIDE SEQUENCE [LARGE SCALE GENOMIC DNA]</scope>
    <source>
        <strain evidence="8">98ZLc_SE</strain>
    </source>
</reference>
<feature type="compositionally biased region" description="Basic and acidic residues" evidence="7">
    <location>
        <begin position="593"/>
        <end position="604"/>
    </location>
</feature>
<keyword evidence="4" id="KW-0206">Cytoskeleton</keyword>
<evidence type="ECO:0000313" key="8">
    <source>
        <dbReference type="EMBL" id="KAK6635890.1"/>
    </source>
</evidence>
<feature type="compositionally biased region" description="Acidic residues" evidence="7">
    <location>
        <begin position="408"/>
        <end position="420"/>
    </location>
</feature>
<dbReference type="PANTHER" id="PTHR13159">
    <property type="entry name" value="RADIAL SPOKEHEAD-RELATED"/>
    <property type="match status" value="1"/>
</dbReference>
<feature type="compositionally biased region" description="Polar residues" evidence="7">
    <location>
        <begin position="14"/>
        <end position="25"/>
    </location>
</feature>
<comment type="subcellular location">
    <subcellularLocation>
        <location evidence="1">Cytoplasm</location>
        <location evidence="1">Cytoskeleton</location>
        <location evidence="1">Cilium axoneme</location>
    </subcellularLocation>
</comment>
<dbReference type="CDD" id="cd22963">
    <property type="entry name" value="DD_CrRSP4-like"/>
    <property type="match status" value="1"/>
</dbReference>
<dbReference type="InterPro" id="IPR006802">
    <property type="entry name" value="Radial_spoke"/>
</dbReference>
<name>A0ABR1B6Q7_POLSC</name>
<dbReference type="PANTHER" id="PTHR13159:SF0">
    <property type="entry name" value="RADIAL SPOKE HEAD 6 HOMOLOG A"/>
    <property type="match status" value="1"/>
</dbReference>
<feature type="region of interest" description="Disordered" evidence="7">
    <location>
        <begin position="590"/>
        <end position="671"/>
    </location>
</feature>
<evidence type="ECO:0000313" key="9">
    <source>
        <dbReference type="Proteomes" id="UP001359485"/>
    </source>
</evidence>
<dbReference type="EMBL" id="JAWJWF010000003">
    <property type="protein sequence ID" value="KAK6635890.1"/>
    <property type="molecule type" value="Genomic_DNA"/>
</dbReference>
<evidence type="ECO:0000256" key="6">
    <source>
        <dbReference type="SAM" id="Coils"/>
    </source>
</evidence>
<dbReference type="Pfam" id="PF04712">
    <property type="entry name" value="Radial_spoke"/>
    <property type="match status" value="1"/>
</dbReference>
<evidence type="ECO:0000256" key="4">
    <source>
        <dbReference type="ARBA" id="ARBA00023212"/>
    </source>
</evidence>
<feature type="region of interest" description="Disordered" evidence="7">
    <location>
        <begin position="466"/>
        <end position="494"/>
    </location>
</feature>
<keyword evidence="2" id="KW-0963">Cytoplasm</keyword>
<sequence length="671" mass="76674">MQKLKAKCPRDDSSAANESGSGETTKSSDLEEPFRRKFPCLPGEEGLPCLDNDYSRAKAYLMKQCLSSGDNLWDHLNEVLQKILTERPKDIACTFEEFSYRVRECRFRPKTDHLLDLFVPPKHYTLSQKLLQLLEPKDDDTETGKTEENEEEGQTQPNIVEMFYYFEQGGVGLPKDEVFCLAAHLKKLVATEPIEKYRFWGKILGTQKNYFVAETEVNEEEIARINAEREEEAEKTKLEEAEKEAAEKEERRIKKEAEIEEAKEREIQFAAERSEAKYAEMLKEAHEKGLKEIPEKIELPPWPPIPPLPEPVVKKAVECPAEPTGTGINKKVYYVCQGLGEEWIKLPDVTPQQIVCARKIKRAFTGELESDVVTYPAFPGKEKNLLRAQIARISAGTQISPLGYYTFNEEEEEEEPEAELEGGKTNYAVNPDFEPVAIRDLVDPSMSFWVHHTQYILSQGRTSWWNPNVKEEQEEGEDEGEAEEEEAAEKELGPELLTPLSEDAALDTISPWSVRKTSAVFPEHSLALVRSNLWPGAYAYAIDKKFDNVYIGLGHKLTAGNYSPVPMPEIQEEYPIGPEIMEIADPTPEAEEEYRLAHEDKKELGEEEAEEEADMEEDEEEEEEEEEEENDEGKTIYIGKNAEGGKEPRKREREKVLNSVLKKKKPEDQTE</sequence>
<keyword evidence="9" id="KW-1185">Reference proteome</keyword>
<feature type="region of interest" description="Disordered" evidence="7">
    <location>
        <begin position="1"/>
        <end position="33"/>
    </location>
</feature>
<keyword evidence="5" id="KW-0966">Cell projection</keyword>
<feature type="region of interest" description="Disordered" evidence="7">
    <location>
        <begin position="135"/>
        <end position="154"/>
    </location>
</feature>
<keyword evidence="3" id="KW-0969">Cilium</keyword>
<keyword evidence="6" id="KW-0175">Coiled coil</keyword>
<feature type="coiled-coil region" evidence="6">
    <location>
        <begin position="222"/>
        <end position="266"/>
    </location>
</feature>
<protein>
    <submittedName>
        <fullName evidence="8">Uncharacterized protein</fullName>
    </submittedName>
</protein>
<feature type="compositionally biased region" description="Basic and acidic residues" evidence="7">
    <location>
        <begin position="643"/>
        <end position="656"/>
    </location>
</feature>
<accession>A0ABR1B6Q7</accession>
<gene>
    <name evidence="8" type="ORF">RUM44_001144</name>
</gene>